<feature type="transmembrane region" description="Helical" evidence="1">
    <location>
        <begin position="62"/>
        <end position="80"/>
    </location>
</feature>
<sequence length="86" mass="9667">MIGIILSIYILIGAATARWLHKDYIRIAAEIEAEKPLCPEDEDAARDADVVQRMTGGRIVSLTYAMLMLFWLPGMVWALIDRSDDS</sequence>
<comment type="caution">
    <text evidence="2">The sequence shown here is derived from an EMBL/GenBank/DDBJ whole genome shotgun (WGS) entry which is preliminary data.</text>
</comment>
<keyword evidence="1" id="KW-0812">Transmembrane</keyword>
<dbReference type="Proteomes" id="UP000261905">
    <property type="component" value="Unassembled WGS sequence"/>
</dbReference>
<dbReference type="EMBL" id="QUBQ01000008">
    <property type="protein sequence ID" value="REK69321.1"/>
    <property type="molecule type" value="Genomic_DNA"/>
</dbReference>
<reference evidence="2 3" key="1">
    <citation type="submission" date="2018-08" db="EMBL/GenBank/DDBJ databases">
        <title>Paenibacillus sp. M4BSY-1, whole genome shotgun sequence.</title>
        <authorList>
            <person name="Tuo L."/>
        </authorList>
    </citation>
    <scope>NUCLEOTIDE SEQUENCE [LARGE SCALE GENOMIC DNA]</scope>
    <source>
        <strain evidence="2 3">M4BSY-1</strain>
    </source>
</reference>
<organism evidence="2 3">
    <name type="scientific">Paenibacillus paeoniae</name>
    <dbReference type="NCBI Taxonomy" id="2292705"/>
    <lineage>
        <taxon>Bacteria</taxon>
        <taxon>Bacillati</taxon>
        <taxon>Bacillota</taxon>
        <taxon>Bacilli</taxon>
        <taxon>Bacillales</taxon>
        <taxon>Paenibacillaceae</taxon>
        <taxon>Paenibacillus</taxon>
    </lineage>
</organism>
<evidence type="ECO:0000313" key="2">
    <source>
        <dbReference type="EMBL" id="REK69321.1"/>
    </source>
</evidence>
<gene>
    <name evidence="2" type="ORF">DX130_24480</name>
</gene>
<dbReference type="RefSeq" id="WP_116049860.1">
    <property type="nucleotide sequence ID" value="NZ_QUBQ01000008.1"/>
</dbReference>
<keyword evidence="1" id="KW-0472">Membrane</keyword>
<name>A0A371P0D0_9BACL</name>
<evidence type="ECO:0000313" key="3">
    <source>
        <dbReference type="Proteomes" id="UP000261905"/>
    </source>
</evidence>
<dbReference type="AlphaFoldDB" id="A0A371P0D0"/>
<keyword evidence="1" id="KW-1133">Transmembrane helix</keyword>
<protein>
    <submittedName>
        <fullName evidence="2">Uncharacterized protein</fullName>
    </submittedName>
</protein>
<accession>A0A371P0D0</accession>
<keyword evidence="3" id="KW-1185">Reference proteome</keyword>
<evidence type="ECO:0000256" key="1">
    <source>
        <dbReference type="SAM" id="Phobius"/>
    </source>
</evidence>
<proteinExistence type="predicted"/>